<evidence type="ECO:0000313" key="19">
    <source>
        <dbReference type="Proteomes" id="UP000028073"/>
    </source>
</evidence>
<accession>A0A081NEK1</accession>
<feature type="binding site" evidence="15">
    <location>
        <position position="187"/>
    </location>
    <ligand>
        <name>substrate</name>
    </ligand>
</feature>
<feature type="binding site" evidence="16">
    <location>
        <position position="53"/>
    </location>
    <ligand>
        <name>Zn(2+)</name>
        <dbReference type="ChEBI" id="CHEBI:29105"/>
        <note>catalytic</note>
    </ligand>
</feature>
<dbReference type="STRING" id="1137799.GZ78_19655"/>
<evidence type="ECO:0000256" key="15">
    <source>
        <dbReference type="PIRSR" id="PIRSR006769-2"/>
    </source>
</evidence>
<feature type="binding site" evidence="16">
    <location>
        <position position="78"/>
    </location>
    <ligand>
        <name>Zn(2+)</name>
        <dbReference type="ChEBI" id="CHEBI:29105"/>
        <note>catalytic</note>
    </ligand>
</feature>
<evidence type="ECO:0000256" key="1">
    <source>
        <dbReference type="ARBA" id="ARBA00002151"/>
    </source>
</evidence>
<dbReference type="InterPro" id="IPR016192">
    <property type="entry name" value="APOBEC/CMP_deaminase_Zn-bd"/>
</dbReference>
<evidence type="ECO:0000256" key="8">
    <source>
        <dbReference type="ARBA" id="ARBA00022801"/>
    </source>
</evidence>
<keyword evidence="11 13" id="KW-0560">Oxidoreductase</keyword>
<dbReference type="SUPFAM" id="SSF53927">
    <property type="entry name" value="Cytidine deaminase-like"/>
    <property type="match status" value="1"/>
</dbReference>
<evidence type="ECO:0000256" key="13">
    <source>
        <dbReference type="PIRNR" id="PIRNR006769"/>
    </source>
</evidence>
<keyword evidence="9 13" id="KW-0862">Zinc</keyword>
<dbReference type="InterPro" id="IPR011549">
    <property type="entry name" value="RibD_C"/>
</dbReference>
<evidence type="ECO:0000256" key="3">
    <source>
        <dbReference type="ARBA" id="ARBA00004910"/>
    </source>
</evidence>
<keyword evidence="19" id="KW-1185">Reference proteome</keyword>
<dbReference type="GO" id="GO:0009231">
    <property type="term" value="P:riboflavin biosynthetic process"/>
    <property type="evidence" value="ECO:0007669"/>
    <property type="project" value="UniProtKB-UniPathway"/>
</dbReference>
<dbReference type="eggNOG" id="COG0117">
    <property type="taxonomic scope" value="Bacteria"/>
</dbReference>
<dbReference type="Gene3D" id="3.40.140.10">
    <property type="entry name" value="Cytidine Deaminase, domain 2"/>
    <property type="match status" value="1"/>
</dbReference>
<name>A0A081NEK1_9GAMM</name>
<dbReference type="NCBIfam" id="TIGR00326">
    <property type="entry name" value="eubact_ribD"/>
    <property type="match status" value="1"/>
</dbReference>
<feature type="binding site" evidence="15">
    <location>
        <begin position="306"/>
        <end position="312"/>
    </location>
    <ligand>
        <name>NADP(+)</name>
        <dbReference type="ChEBI" id="CHEBI:58349"/>
    </ligand>
</feature>
<evidence type="ECO:0000256" key="9">
    <source>
        <dbReference type="ARBA" id="ARBA00022833"/>
    </source>
</evidence>
<evidence type="ECO:0000313" key="18">
    <source>
        <dbReference type="EMBL" id="KEQ16874.1"/>
    </source>
</evidence>
<feature type="binding site" evidence="15">
    <location>
        <position position="173"/>
    </location>
    <ligand>
        <name>NADP(+)</name>
        <dbReference type="ChEBI" id="CHEBI:58349"/>
    </ligand>
</feature>
<dbReference type="GO" id="GO:0008835">
    <property type="term" value="F:diaminohydroxyphosphoribosylaminopyrimidine deaminase activity"/>
    <property type="evidence" value="ECO:0007669"/>
    <property type="project" value="UniProtKB-EC"/>
</dbReference>
<keyword evidence="6 13" id="KW-0686">Riboflavin biosynthesis</keyword>
<keyword evidence="10 13" id="KW-0521">NADP</keyword>
<comment type="pathway">
    <text evidence="3 13">Cofactor biosynthesis; riboflavin biosynthesis; 5-amino-6-(D-ribitylamino)uracil from GTP: step 3/4.</text>
</comment>
<feature type="binding site" evidence="15">
    <location>
        <position position="207"/>
    </location>
    <ligand>
        <name>substrate</name>
    </ligand>
</feature>
<evidence type="ECO:0000256" key="4">
    <source>
        <dbReference type="ARBA" id="ARBA00005259"/>
    </source>
</evidence>
<dbReference type="PROSITE" id="PS00903">
    <property type="entry name" value="CYT_DCMP_DEAMINASES_1"/>
    <property type="match status" value="1"/>
</dbReference>
<comment type="similarity">
    <text evidence="4 13">In the N-terminal section; belongs to the cytidine and deoxycytidylate deaminase family.</text>
</comment>
<dbReference type="NCBIfam" id="TIGR00227">
    <property type="entry name" value="ribD_Cterm"/>
    <property type="match status" value="1"/>
</dbReference>
<dbReference type="InterPro" id="IPR002734">
    <property type="entry name" value="RibDG_C"/>
</dbReference>
<proteinExistence type="inferred from homology"/>
<feature type="binding site" evidence="15">
    <location>
        <position position="203"/>
    </location>
    <ligand>
        <name>substrate</name>
    </ligand>
</feature>
<comment type="catalytic activity">
    <reaction evidence="13">
        <text>2,5-diamino-6-hydroxy-4-(5-phosphoribosylamino)-pyrimidine + H2O + H(+) = 5-amino-6-(5-phospho-D-ribosylamino)uracil + NH4(+)</text>
        <dbReference type="Rhea" id="RHEA:21868"/>
        <dbReference type="ChEBI" id="CHEBI:15377"/>
        <dbReference type="ChEBI" id="CHEBI:15378"/>
        <dbReference type="ChEBI" id="CHEBI:28938"/>
        <dbReference type="ChEBI" id="CHEBI:58453"/>
        <dbReference type="ChEBI" id="CHEBI:58614"/>
        <dbReference type="EC" id="3.5.4.26"/>
    </reaction>
</comment>
<gene>
    <name evidence="18" type="ORF">GZ78_19655</name>
</gene>
<dbReference type="EC" id="1.1.1.193" evidence="13"/>
<reference evidence="18 19" key="1">
    <citation type="submission" date="2014-06" db="EMBL/GenBank/DDBJ databases">
        <title>Whole Genome Sequences of Three Symbiotic Endozoicomonas Bacteria.</title>
        <authorList>
            <person name="Neave M.J."/>
            <person name="Apprill A."/>
            <person name="Voolstra C.R."/>
        </authorList>
    </citation>
    <scope>NUCLEOTIDE SEQUENCE [LARGE SCALE GENOMIC DNA]</scope>
    <source>
        <strain evidence="18 19">DSM 25634</strain>
    </source>
</reference>
<dbReference type="EC" id="3.5.4.26" evidence="13"/>
<feature type="domain" description="CMP/dCMP-type deaminase" evidence="17">
    <location>
        <begin position="4"/>
        <end position="126"/>
    </location>
</feature>
<dbReference type="AlphaFoldDB" id="A0A081NEK1"/>
<protein>
    <recommendedName>
        <fullName evidence="13">Riboflavin biosynthesis protein RibD</fullName>
    </recommendedName>
    <domain>
        <recommendedName>
            <fullName evidence="13">Diaminohydroxyphosphoribosylaminopyrimidine deaminase</fullName>
            <shortName evidence="13">DRAP deaminase</shortName>
            <ecNumber evidence="13">3.5.4.26</ecNumber>
        </recommendedName>
        <alternativeName>
            <fullName evidence="13">Riboflavin-specific deaminase</fullName>
        </alternativeName>
    </domain>
    <domain>
        <recommendedName>
            <fullName evidence="13">5-amino-6-(5-phosphoribosylamino)uracil reductase</fullName>
            <ecNumber evidence="13">1.1.1.193</ecNumber>
        </recommendedName>
        <alternativeName>
            <fullName evidence="13">HTP reductase</fullName>
        </alternativeName>
    </domain>
</protein>
<evidence type="ECO:0000256" key="16">
    <source>
        <dbReference type="PIRSR" id="PIRSR006769-3"/>
    </source>
</evidence>
<dbReference type="PIRSF" id="PIRSF006769">
    <property type="entry name" value="RibD"/>
    <property type="match status" value="1"/>
</dbReference>
<dbReference type="Gene3D" id="3.40.430.10">
    <property type="entry name" value="Dihydrofolate Reductase, subunit A"/>
    <property type="match status" value="1"/>
</dbReference>
<dbReference type="InterPro" id="IPR004794">
    <property type="entry name" value="Eubact_RibD"/>
</dbReference>
<evidence type="ECO:0000256" key="11">
    <source>
        <dbReference type="ARBA" id="ARBA00023002"/>
    </source>
</evidence>
<dbReference type="FunFam" id="3.40.140.10:FF:000025">
    <property type="entry name" value="Riboflavin biosynthesis protein RibD"/>
    <property type="match status" value="1"/>
</dbReference>
<dbReference type="OrthoDB" id="9800865at2"/>
<feature type="binding site" evidence="15">
    <location>
        <position position="157"/>
    </location>
    <ligand>
        <name>NADP(+)</name>
        <dbReference type="ChEBI" id="CHEBI:58349"/>
    </ligand>
</feature>
<dbReference type="eggNOG" id="COG1985">
    <property type="taxonomic scope" value="Bacteria"/>
</dbReference>
<dbReference type="GO" id="GO:0008270">
    <property type="term" value="F:zinc ion binding"/>
    <property type="evidence" value="ECO:0007669"/>
    <property type="project" value="InterPro"/>
</dbReference>
<keyword evidence="12" id="KW-0511">Multifunctional enzyme</keyword>
<dbReference type="Pfam" id="PF00383">
    <property type="entry name" value="dCMP_cyt_deam_1"/>
    <property type="match status" value="1"/>
</dbReference>
<comment type="caution">
    <text evidence="18">The sequence shown here is derived from an EMBL/GenBank/DDBJ whole genome shotgun (WGS) entry which is preliminary data.</text>
</comment>
<dbReference type="PANTHER" id="PTHR38011:SF7">
    <property type="entry name" value="2,5-DIAMINO-6-RIBOSYLAMINO-4(3H)-PYRIMIDINONE 5'-PHOSPHATE REDUCTASE"/>
    <property type="match status" value="1"/>
</dbReference>
<dbReference type="RefSeq" id="WP_034839100.1">
    <property type="nucleotide sequence ID" value="NZ_JOKH01000004.1"/>
</dbReference>
<dbReference type="InterPro" id="IPR024072">
    <property type="entry name" value="DHFR-like_dom_sf"/>
</dbReference>
<dbReference type="EMBL" id="JOKH01000004">
    <property type="protein sequence ID" value="KEQ16874.1"/>
    <property type="molecule type" value="Genomic_DNA"/>
</dbReference>
<feature type="binding site" evidence="15">
    <location>
        <position position="210"/>
    </location>
    <ligand>
        <name>substrate</name>
    </ligand>
</feature>
<evidence type="ECO:0000256" key="2">
    <source>
        <dbReference type="ARBA" id="ARBA00004882"/>
    </source>
</evidence>
<evidence type="ECO:0000256" key="10">
    <source>
        <dbReference type="ARBA" id="ARBA00022857"/>
    </source>
</evidence>
<dbReference type="Pfam" id="PF01872">
    <property type="entry name" value="RibD_C"/>
    <property type="match status" value="1"/>
</dbReference>
<dbReference type="GO" id="GO:0050661">
    <property type="term" value="F:NADP binding"/>
    <property type="evidence" value="ECO:0007669"/>
    <property type="project" value="InterPro"/>
</dbReference>
<feature type="active site" description="Proton donor" evidence="14">
    <location>
        <position position="55"/>
    </location>
</feature>
<sequence length="375" mass="39825">MASAIDHEMMSRALQLARKGLFTTMPNPRVGCVIMKDGVIVGEGFHERSGEPHAEVYALKMAGDKAEGATAYVTLEPCSHFGKTPPCAEALIKAKVARVVAAMEDPNPLVSGRGMKMLSKAGIEVESGVLEAEARALNPGFIKKMVSNQPYVRLKLAMSLDGRTAMESGESQWITGPDARSEVQKLRAQSCAVISGVGSILQDNASLTVRAEELGLPNAQTLAQRQPLRVVLDSSLQTPVDAKVITGPGQVLMVCTDQAGQDKQAKLEAAGAEVVKLNGSNGQVDLKELMTLLSSKGCQEVLLETGATLAGAAVNEALVDELIVFMAPTLMGAAARPLLKLPFQSMSEKLDLNVSDIRAIGNDWKITATFKDKTD</sequence>
<feature type="binding site" evidence="15">
    <location>
        <position position="234"/>
    </location>
    <ligand>
        <name>NADP(+)</name>
        <dbReference type="ChEBI" id="CHEBI:58349"/>
    </ligand>
</feature>
<feature type="binding site" evidence="16">
    <location>
        <position position="87"/>
    </location>
    <ligand>
        <name>Zn(2+)</name>
        <dbReference type="ChEBI" id="CHEBI:29105"/>
        <note>catalytic</note>
    </ligand>
</feature>
<keyword evidence="8 13" id="KW-0378">Hydrolase</keyword>
<evidence type="ECO:0000256" key="6">
    <source>
        <dbReference type="ARBA" id="ARBA00022619"/>
    </source>
</evidence>
<dbReference type="CDD" id="cd01284">
    <property type="entry name" value="Riboflavin_deaminase-reductase"/>
    <property type="match status" value="1"/>
</dbReference>
<dbReference type="InterPro" id="IPR016193">
    <property type="entry name" value="Cytidine_deaminase-like"/>
</dbReference>
<dbReference type="Proteomes" id="UP000028073">
    <property type="component" value="Unassembled WGS sequence"/>
</dbReference>
<dbReference type="PROSITE" id="PS51747">
    <property type="entry name" value="CYT_DCMP_DEAMINASES_2"/>
    <property type="match status" value="1"/>
</dbReference>
<dbReference type="InterPro" id="IPR050765">
    <property type="entry name" value="Riboflavin_Biosynth_HTPR"/>
</dbReference>
<comment type="catalytic activity">
    <reaction evidence="13">
        <text>5-amino-6-(5-phospho-D-ribitylamino)uracil + NADP(+) = 5-amino-6-(5-phospho-D-ribosylamino)uracil + NADPH + H(+)</text>
        <dbReference type="Rhea" id="RHEA:17845"/>
        <dbReference type="ChEBI" id="CHEBI:15378"/>
        <dbReference type="ChEBI" id="CHEBI:57783"/>
        <dbReference type="ChEBI" id="CHEBI:58349"/>
        <dbReference type="ChEBI" id="CHEBI:58421"/>
        <dbReference type="ChEBI" id="CHEBI:58453"/>
        <dbReference type="EC" id="1.1.1.193"/>
    </reaction>
</comment>
<dbReference type="PANTHER" id="PTHR38011">
    <property type="entry name" value="DIHYDROFOLATE REDUCTASE FAMILY PROTEIN (AFU_ORTHOLOGUE AFUA_8G06820)"/>
    <property type="match status" value="1"/>
</dbReference>
<dbReference type="GO" id="GO:0008703">
    <property type="term" value="F:5-amino-6-(5-phosphoribosylamino)uracil reductase activity"/>
    <property type="evidence" value="ECO:0007669"/>
    <property type="project" value="UniProtKB-EC"/>
</dbReference>
<keyword evidence="7 13" id="KW-0479">Metal-binding</keyword>
<comment type="cofactor">
    <cofactor evidence="13 16">
        <name>Zn(2+)</name>
        <dbReference type="ChEBI" id="CHEBI:29105"/>
    </cofactor>
    <text evidence="13 16">Binds 1 zinc ion.</text>
</comment>
<evidence type="ECO:0000256" key="5">
    <source>
        <dbReference type="ARBA" id="ARBA00007417"/>
    </source>
</evidence>
<comment type="similarity">
    <text evidence="5 13">In the C-terminal section; belongs to the HTP reductase family.</text>
</comment>
<dbReference type="UniPathway" id="UPA00275">
    <property type="reaction ID" value="UER00401"/>
</dbReference>
<evidence type="ECO:0000256" key="12">
    <source>
        <dbReference type="ARBA" id="ARBA00023268"/>
    </source>
</evidence>
<evidence type="ECO:0000259" key="17">
    <source>
        <dbReference type="PROSITE" id="PS51747"/>
    </source>
</evidence>
<dbReference type="SUPFAM" id="SSF53597">
    <property type="entry name" value="Dihydrofolate reductase-like"/>
    <property type="match status" value="1"/>
</dbReference>
<evidence type="ECO:0000256" key="7">
    <source>
        <dbReference type="ARBA" id="ARBA00022723"/>
    </source>
</evidence>
<comment type="pathway">
    <text evidence="2 13">Cofactor biosynthesis; riboflavin biosynthesis; 5-amino-6-(D-ribitylamino)uracil from GTP: step 2/4.</text>
</comment>
<feature type="binding site" evidence="15">
    <location>
        <position position="171"/>
    </location>
    <ligand>
        <name>substrate</name>
    </ligand>
</feature>
<organism evidence="18 19">
    <name type="scientific">Endozoicomonas numazuensis</name>
    <dbReference type="NCBI Taxonomy" id="1137799"/>
    <lineage>
        <taxon>Bacteria</taxon>
        <taxon>Pseudomonadati</taxon>
        <taxon>Pseudomonadota</taxon>
        <taxon>Gammaproteobacteria</taxon>
        <taxon>Oceanospirillales</taxon>
        <taxon>Endozoicomonadaceae</taxon>
        <taxon>Endozoicomonas</taxon>
    </lineage>
</organism>
<feature type="binding site" evidence="15">
    <location>
        <position position="304"/>
    </location>
    <ligand>
        <name>substrate</name>
    </ligand>
</feature>
<dbReference type="InterPro" id="IPR002125">
    <property type="entry name" value="CMP_dCMP_dom"/>
</dbReference>
<evidence type="ECO:0000256" key="14">
    <source>
        <dbReference type="PIRSR" id="PIRSR006769-1"/>
    </source>
</evidence>
<comment type="function">
    <text evidence="1 13">Converts 2,5-diamino-6-(ribosylamino)-4(3h)-pyrimidinone 5'-phosphate into 5-amino-6-(ribosylamino)-2,4(1h,3h)-pyrimidinedione 5'-phosphate.</text>
</comment>